<dbReference type="Proteomes" id="UP000053237">
    <property type="component" value="Unassembled WGS sequence"/>
</dbReference>
<reference evidence="1 2" key="1">
    <citation type="submission" date="2012-05" db="EMBL/GenBank/DDBJ databases">
        <title>Recombination and specialization in a pathogen metapopulation.</title>
        <authorList>
            <person name="Gardiner A."/>
            <person name="Kemen E."/>
            <person name="Schultz-Larsen T."/>
            <person name="MacLean D."/>
            <person name="Van Oosterhout C."/>
            <person name="Jones J.D.G."/>
        </authorList>
    </citation>
    <scope>NUCLEOTIDE SEQUENCE [LARGE SCALE GENOMIC DNA]</scope>
    <source>
        <strain evidence="1 2">Ac Nc2</strain>
    </source>
</reference>
<dbReference type="InParanoid" id="A0A024G2B5"/>
<dbReference type="OrthoDB" id="62528at2759"/>
<accession>A0A024G2B5</accession>
<evidence type="ECO:0000313" key="1">
    <source>
        <dbReference type="EMBL" id="CCI40712.1"/>
    </source>
</evidence>
<keyword evidence="2" id="KW-1185">Reference proteome</keyword>
<evidence type="ECO:0000313" key="2">
    <source>
        <dbReference type="Proteomes" id="UP000053237"/>
    </source>
</evidence>
<gene>
    <name evidence="1" type="ORF">BN9_014960</name>
</gene>
<dbReference type="EMBL" id="CAIX01000011">
    <property type="protein sequence ID" value="CCI40712.1"/>
    <property type="molecule type" value="Genomic_DNA"/>
</dbReference>
<name>A0A024G2B5_9STRA</name>
<organism evidence="1 2">
    <name type="scientific">Albugo candida</name>
    <dbReference type="NCBI Taxonomy" id="65357"/>
    <lineage>
        <taxon>Eukaryota</taxon>
        <taxon>Sar</taxon>
        <taxon>Stramenopiles</taxon>
        <taxon>Oomycota</taxon>
        <taxon>Peronosporomycetes</taxon>
        <taxon>Albuginales</taxon>
        <taxon>Albuginaceae</taxon>
        <taxon>Albugo</taxon>
    </lineage>
</organism>
<dbReference type="AlphaFoldDB" id="A0A024G2B5"/>
<proteinExistence type="predicted"/>
<sequence length="53" mass="6101">MSYTCILVLEDMSGYEAVSSNVNKLNRELLRWIQSLDLAYSIKNVKSQHALVR</sequence>
<comment type="caution">
    <text evidence="1">The sequence shown here is derived from an EMBL/GenBank/DDBJ whole genome shotgun (WGS) entry which is preliminary data.</text>
</comment>
<protein>
    <submittedName>
        <fullName evidence="1">Uncharacterized protein</fullName>
    </submittedName>
</protein>